<dbReference type="InterPro" id="IPR011009">
    <property type="entry name" value="Kinase-like_dom_sf"/>
</dbReference>
<protein>
    <submittedName>
        <fullName evidence="9">FVYE domain-containing protein</fullName>
    </submittedName>
</protein>
<evidence type="ECO:0000256" key="1">
    <source>
        <dbReference type="ARBA" id="ARBA00022723"/>
    </source>
</evidence>
<reference evidence="10" key="1">
    <citation type="journal article" date="2011" name="Genome Res.">
        <title>Phylogeny-wide analysis of social amoeba genomes highlights ancient origins for complex intercellular communication.</title>
        <authorList>
            <person name="Heidel A.J."/>
            <person name="Lawal H.M."/>
            <person name="Felder M."/>
            <person name="Schilde C."/>
            <person name="Helps N.R."/>
            <person name="Tunggal B."/>
            <person name="Rivero F."/>
            <person name="John U."/>
            <person name="Schleicher M."/>
            <person name="Eichinger L."/>
            <person name="Platzer M."/>
            <person name="Noegel A.A."/>
            <person name="Schaap P."/>
            <person name="Gloeckner G."/>
        </authorList>
    </citation>
    <scope>NUCLEOTIDE SEQUENCE [LARGE SCALE GENOMIC DNA]</scope>
    <source>
        <strain evidence="10">SH3</strain>
    </source>
</reference>
<keyword evidence="10" id="KW-1185">Reference proteome</keyword>
<evidence type="ECO:0000259" key="8">
    <source>
        <dbReference type="PROSITE" id="PS51082"/>
    </source>
</evidence>
<dbReference type="SMART" id="SM00064">
    <property type="entry name" value="FYVE"/>
    <property type="match status" value="1"/>
</dbReference>
<dbReference type="Pfam" id="PF01363">
    <property type="entry name" value="FYVE"/>
    <property type="match status" value="1"/>
</dbReference>
<dbReference type="KEGG" id="dfa:DFA_04553"/>
<dbReference type="STRING" id="1054147.F4PPW8"/>
<dbReference type="GO" id="GO:0004672">
    <property type="term" value="F:protein kinase activity"/>
    <property type="evidence" value="ECO:0007669"/>
    <property type="project" value="InterPro"/>
</dbReference>
<dbReference type="GeneID" id="14874499"/>
<dbReference type="OMA" id="PLQDIGH"/>
<feature type="region of interest" description="Disordered" evidence="5">
    <location>
        <begin position="383"/>
        <end position="442"/>
    </location>
</feature>
<gene>
    <name evidence="9" type="primary">slob1</name>
    <name evidence="9" type="ORF">DFA_04553</name>
</gene>
<dbReference type="SUPFAM" id="SSF56112">
    <property type="entry name" value="Protein kinase-like (PK-like)"/>
    <property type="match status" value="1"/>
</dbReference>
<organism evidence="9 10">
    <name type="scientific">Cavenderia fasciculata</name>
    <name type="common">Slime mold</name>
    <name type="synonym">Dictyostelium fasciculatum</name>
    <dbReference type="NCBI Taxonomy" id="261658"/>
    <lineage>
        <taxon>Eukaryota</taxon>
        <taxon>Amoebozoa</taxon>
        <taxon>Evosea</taxon>
        <taxon>Eumycetozoa</taxon>
        <taxon>Dictyostelia</taxon>
        <taxon>Acytosteliales</taxon>
        <taxon>Cavenderiaceae</taxon>
        <taxon>Cavenderia</taxon>
    </lineage>
</organism>
<dbReference type="InterPro" id="IPR011011">
    <property type="entry name" value="Znf_FYVE_PHD"/>
</dbReference>
<dbReference type="PANTHER" id="PTHR23164:SF30">
    <property type="entry name" value="EARLY ENDOSOME ANTIGEN 1"/>
    <property type="match status" value="1"/>
</dbReference>
<dbReference type="InterPro" id="IPR017455">
    <property type="entry name" value="Znf_FYVE-rel"/>
</dbReference>
<dbReference type="InterPro" id="IPR000306">
    <property type="entry name" value="Znf_FYVE"/>
</dbReference>
<dbReference type="PANTHER" id="PTHR23164">
    <property type="entry name" value="EARLY ENDOSOME ANTIGEN 1"/>
    <property type="match status" value="1"/>
</dbReference>
<feature type="domain" description="Protein kinase" evidence="6">
    <location>
        <begin position="99"/>
        <end position="348"/>
    </location>
</feature>
<dbReference type="GO" id="GO:0008270">
    <property type="term" value="F:zinc ion binding"/>
    <property type="evidence" value="ECO:0007669"/>
    <property type="project" value="UniProtKB-KW"/>
</dbReference>
<dbReference type="RefSeq" id="XP_004360282.1">
    <property type="nucleotide sequence ID" value="XM_004360225.1"/>
</dbReference>
<evidence type="ECO:0000313" key="9">
    <source>
        <dbReference type="EMBL" id="EGG22431.1"/>
    </source>
</evidence>
<dbReference type="OrthoDB" id="10045021at2759"/>
<feature type="compositionally biased region" description="Basic and acidic residues" evidence="5">
    <location>
        <begin position="454"/>
        <end position="464"/>
    </location>
</feature>
<dbReference type="Gene3D" id="1.10.510.10">
    <property type="entry name" value="Transferase(Phosphotransferase) domain 1"/>
    <property type="match status" value="1"/>
</dbReference>
<dbReference type="InterPro" id="IPR000719">
    <property type="entry name" value="Prot_kinase_dom"/>
</dbReference>
<dbReference type="GO" id="GO:0005524">
    <property type="term" value="F:ATP binding"/>
    <property type="evidence" value="ECO:0007669"/>
    <property type="project" value="InterPro"/>
</dbReference>
<keyword evidence="1" id="KW-0479">Metal-binding</keyword>
<dbReference type="SUPFAM" id="SSF57903">
    <property type="entry name" value="FYVE/PHD zinc finger"/>
    <property type="match status" value="1"/>
</dbReference>
<proteinExistence type="predicted"/>
<accession>F4PPW8</accession>
<dbReference type="Gene3D" id="3.30.40.10">
    <property type="entry name" value="Zinc/RING finger domain, C3HC4 (zinc finger)"/>
    <property type="match status" value="1"/>
</dbReference>
<dbReference type="EMBL" id="GL883009">
    <property type="protein sequence ID" value="EGG22431.1"/>
    <property type="molecule type" value="Genomic_DNA"/>
</dbReference>
<dbReference type="PROSITE" id="PS50178">
    <property type="entry name" value="ZF_FYVE"/>
    <property type="match status" value="1"/>
</dbReference>
<evidence type="ECO:0000256" key="3">
    <source>
        <dbReference type="ARBA" id="ARBA00022833"/>
    </source>
</evidence>
<dbReference type="AlphaFoldDB" id="F4PPW8"/>
<evidence type="ECO:0000256" key="5">
    <source>
        <dbReference type="SAM" id="MobiDB-lite"/>
    </source>
</evidence>
<evidence type="ECO:0000259" key="7">
    <source>
        <dbReference type="PROSITE" id="PS50178"/>
    </source>
</evidence>
<dbReference type="PROSITE" id="PS50011">
    <property type="entry name" value="PROTEIN_KINASE_DOM"/>
    <property type="match status" value="1"/>
</dbReference>
<keyword evidence="2 4" id="KW-0863">Zinc-finger</keyword>
<dbReference type="PROSITE" id="PS51082">
    <property type="entry name" value="WH2"/>
    <property type="match status" value="1"/>
</dbReference>
<dbReference type="InterPro" id="IPR003124">
    <property type="entry name" value="WH2_dom"/>
</dbReference>
<feature type="domain" description="WH2" evidence="8">
    <location>
        <begin position="494"/>
        <end position="514"/>
    </location>
</feature>
<evidence type="ECO:0000256" key="4">
    <source>
        <dbReference type="PROSITE-ProRule" id="PRU00091"/>
    </source>
</evidence>
<dbReference type="Proteomes" id="UP000007797">
    <property type="component" value="Unassembled WGS sequence"/>
</dbReference>
<feature type="compositionally biased region" description="Basic and acidic residues" evidence="5">
    <location>
        <begin position="519"/>
        <end position="530"/>
    </location>
</feature>
<keyword evidence="3" id="KW-0862">Zinc</keyword>
<dbReference type="GO" id="GO:0003779">
    <property type="term" value="F:actin binding"/>
    <property type="evidence" value="ECO:0007669"/>
    <property type="project" value="InterPro"/>
</dbReference>
<evidence type="ECO:0000259" key="6">
    <source>
        <dbReference type="PROSITE" id="PS50011"/>
    </source>
</evidence>
<sequence>MEPTIWMPDQSAIECTGCQSPFSIIRRRHHCRKCGLIFCDPCSNHYTVLPAELGYSGAQRLCRVCHSSFEQKHQFYESDGFIGRLQLRSSATYEYSKALPDIGNIKNGFRKSYFLAKKDGDEILVSILTPSTHCPWSMSSDKLKQKFIKTLSSIKHSYIYPILNVETCGSNDKLFVYRTLSSKGSLKDLIFKSKPMSFYDSKYITKKSNSSGVPLKSVNKYGRQILEAMIFLKQKGINFTNLHTGNVLLSSLSDTCMLSDIENSLVGFKPFYHDYLVGMSANKKENQESICFGHVLFEMIVGCPLMDQPVTNFAPVIPKEAMDMLNAIFTDASKPTPSLEDIIKHSFFVTGLQIEVAQEGKLKKSHLQFIKDYANLLEPVGSIQSPRSTSSTSSTPQFKKQNSSTSMLESNSANGTMSKSISSTQIAQPSVATQQQPSPVSVTNPLMASVQEKMKSMKLDRDSKQATLTTTQSSPSPPPPPPPPSLKQLPKQEGRNALLDSIRNPNNVKTLKKTNGPKSKPDPIKKKSIK</sequence>
<name>F4PPW8_CACFS</name>
<feature type="domain" description="FYVE-type" evidence="7">
    <location>
        <begin position="9"/>
        <end position="70"/>
    </location>
</feature>
<evidence type="ECO:0000256" key="2">
    <source>
        <dbReference type="ARBA" id="ARBA00022771"/>
    </source>
</evidence>
<evidence type="ECO:0000313" key="10">
    <source>
        <dbReference type="Proteomes" id="UP000007797"/>
    </source>
</evidence>
<feature type="region of interest" description="Disordered" evidence="5">
    <location>
        <begin position="454"/>
        <end position="530"/>
    </location>
</feature>
<dbReference type="InterPro" id="IPR013083">
    <property type="entry name" value="Znf_RING/FYVE/PHD"/>
</dbReference>
<feature type="compositionally biased region" description="Pro residues" evidence="5">
    <location>
        <begin position="475"/>
        <end position="485"/>
    </location>
</feature>
<feature type="compositionally biased region" description="Polar residues" evidence="5">
    <location>
        <begin position="396"/>
        <end position="442"/>
    </location>
</feature>